<dbReference type="SUPFAM" id="SSF53335">
    <property type="entry name" value="S-adenosyl-L-methionine-dependent methyltransferases"/>
    <property type="match status" value="1"/>
</dbReference>
<dbReference type="Gene3D" id="3.40.50.150">
    <property type="entry name" value="Vaccinia Virus protein VP39"/>
    <property type="match status" value="1"/>
</dbReference>
<dbReference type="Gene3D" id="3.90.120.10">
    <property type="entry name" value="DNA Methylase, subunit A, domain 2"/>
    <property type="match status" value="1"/>
</dbReference>
<dbReference type="InterPro" id="IPR001525">
    <property type="entry name" value="C5_MeTfrase"/>
</dbReference>
<protein>
    <recommendedName>
        <fullName evidence="1">DNA (cytosine-5-)-methyltransferase</fullName>
        <ecNumber evidence="1">2.1.1.37</ecNumber>
    </recommendedName>
</protein>
<keyword evidence="2" id="KW-0489">Methyltransferase</keyword>
<dbReference type="EMBL" id="JAIQCV010000004">
    <property type="protein sequence ID" value="KAH1106624.1"/>
    <property type="molecule type" value="Genomic_DNA"/>
</dbReference>
<evidence type="ECO:0000256" key="1">
    <source>
        <dbReference type="ARBA" id="ARBA00011975"/>
    </source>
</evidence>
<dbReference type="AlphaFoldDB" id="A0A9D3W0B5"/>
<dbReference type="PANTHER" id="PTHR10629">
    <property type="entry name" value="CYTOSINE-SPECIFIC METHYLTRANSFERASE"/>
    <property type="match status" value="1"/>
</dbReference>
<gene>
    <name evidence="5" type="ORF">J1N35_010392</name>
</gene>
<organism evidence="5 6">
    <name type="scientific">Gossypium stocksii</name>
    <dbReference type="NCBI Taxonomy" id="47602"/>
    <lineage>
        <taxon>Eukaryota</taxon>
        <taxon>Viridiplantae</taxon>
        <taxon>Streptophyta</taxon>
        <taxon>Embryophyta</taxon>
        <taxon>Tracheophyta</taxon>
        <taxon>Spermatophyta</taxon>
        <taxon>Magnoliopsida</taxon>
        <taxon>eudicotyledons</taxon>
        <taxon>Gunneridae</taxon>
        <taxon>Pentapetalae</taxon>
        <taxon>rosids</taxon>
        <taxon>malvids</taxon>
        <taxon>Malvales</taxon>
        <taxon>Malvaceae</taxon>
        <taxon>Malvoideae</taxon>
        <taxon>Gossypium</taxon>
    </lineage>
</organism>
<sequence length="145" mass="16500">MDIVEYLKPKFVLMENVVDILRLDKASLGRYALSRLVLMKYQARLGIVAAGCHGLPQFRLRFFLFGAHSSEVTTLKFLHKIELQHSLTVPDFGVVLLSPVDLMILVLLRNTVAYDEGQPHQLEDALVLRDSFSDLPPVVIIFLFY</sequence>
<dbReference type="GO" id="GO:0003677">
    <property type="term" value="F:DNA binding"/>
    <property type="evidence" value="ECO:0007669"/>
    <property type="project" value="TreeGrafter"/>
</dbReference>
<comment type="caution">
    <text evidence="5">The sequence shown here is derived from an EMBL/GenBank/DDBJ whole genome shotgun (WGS) entry which is preliminary data.</text>
</comment>
<keyword evidence="4" id="KW-0949">S-adenosyl-L-methionine</keyword>
<evidence type="ECO:0000256" key="4">
    <source>
        <dbReference type="ARBA" id="ARBA00022691"/>
    </source>
</evidence>
<name>A0A9D3W0B5_9ROSI</name>
<dbReference type="GO" id="GO:0005634">
    <property type="term" value="C:nucleus"/>
    <property type="evidence" value="ECO:0007669"/>
    <property type="project" value="TreeGrafter"/>
</dbReference>
<dbReference type="EC" id="2.1.1.37" evidence="1"/>
<keyword evidence="3" id="KW-0808">Transferase</keyword>
<proteinExistence type="predicted"/>
<keyword evidence="6" id="KW-1185">Reference proteome</keyword>
<reference evidence="5 6" key="1">
    <citation type="journal article" date="2021" name="Plant Biotechnol. J.">
        <title>Multi-omics assisted identification of the key and species-specific regulatory components of drought-tolerant mechanisms in Gossypium stocksii.</title>
        <authorList>
            <person name="Yu D."/>
            <person name="Ke L."/>
            <person name="Zhang D."/>
            <person name="Wu Y."/>
            <person name="Sun Y."/>
            <person name="Mei J."/>
            <person name="Sun J."/>
            <person name="Sun Y."/>
        </authorList>
    </citation>
    <scope>NUCLEOTIDE SEQUENCE [LARGE SCALE GENOMIC DNA]</scope>
    <source>
        <strain evidence="6">cv. E1</strain>
        <tissue evidence="5">Leaf</tissue>
    </source>
</reference>
<dbReference type="PRINTS" id="PR00105">
    <property type="entry name" value="C5METTRFRASE"/>
</dbReference>
<dbReference type="Pfam" id="PF00145">
    <property type="entry name" value="DNA_methylase"/>
    <property type="match status" value="1"/>
</dbReference>
<accession>A0A9D3W0B5</accession>
<dbReference type="InterPro" id="IPR029063">
    <property type="entry name" value="SAM-dependent_MTases_sf"/>
</dbReference>
<evidence type="ECO:0000313" key="5">
    <source>
        <dbReference type="EMBL" id="KAH1106624.1"/>
    </source>
</evidence>
<dbReference type="Proteomes" id="UP000828251">
    <property type="component" value="Unassembled WGS sequence"/>
</dbReference>
<dbReference type="InterPro" id="IPR050390">
    <property type="entry name" value="C5-Methyltransferase"/>
</dbReference>
<dbReference type="GO" id="GO:0032259">
    <property type="term" value="P:methylation"/>
    <property type="evidence" value="ECO:0007669"/>
    <property type="project" value="UniProtKB-KW"/>
</dbReference>
<dbReference type="OrthoDB" id="5376140at2759"/>
<evidence type="ECO:0000256" key="3">
    <source>
        <dbReference type="ARBA" id="ARBA00022679"/>
    </source>
</evidence>
<dbReference type="GO" id="GO:0003886">
    <property type="term" value="F:DNA (cytosine-5-)-methyltransferase activity"/>
    <property type="evidence" value="ECO:0007669"/>
    <property type="project" value="UniProtKB-EC"/>
</dbReference>
<evidence type="ECO:0000256" key="2">
    <source>
        <dbReference type="ARBA" id="ARBA00022603"/>
    </source>
</evidence>
<dbReference type="GO" id="GO:0044027">
    <property type="term" value="P:negative regulation of gene expression via chromosomal CpG island methylation"/>
    <property type="evidence" value="ECO:0007669"/>
    <property type="project" value="TreeGrafter"/>
</dbReference>
<dbReference type="PANTHER" id="PTHR10629:SF34">
    <property type="entry name" value="DNA (CYTOSINE-5)-METHYLTRANSFERASE CMT2"/>
    <property type="match status" value="1"/>
</dbReference>
<evidence type="ECO:0000313" key="6">
    <source>
        <dbReference type="Proteomes" id="UP000828251"/>
    </source>
</evidence>